<dbReference type="Proteomes" id="UP001177021">
    <property type="component" value="Unassembled WGS sequence"/>
</dbReference>
<comment type="caution">
    <text evidence="1">The sequence shown here is derived from an EMBL/GenBank/DDBJ whole genome shotgun (WGS) entry which is preliminary data.</text>
</comment>
<gene>
    <name evidence="1" type="ORF">MILVUS5_LOCUS29207</name>
</gene>
<name>A0ACB0L5K1_TRIPR</name>
<accession>A0ACB0L5K1</accession>
<sequence length="195" mass="21485">MAVAFYLCAKKHKKGQLGHGDTIQRDRPTVVSELSKYKIVQAGAGRSHTVVVTDDGNSLAFGWNKHGQLGSGSAKTEIEPSPVRCVVSEVKYTTCGGDFTVWLSSVDGASIQTAGLPQYGQLGHGTDNEWRWIRMALSTRGVMVVMEGWFAVFRFGCPCSVNSHEIANIRSFFLKIGFSHLGLSFVLWLREDMRL</sequence>
<dbReference type="EMBL" id="CASHSV030000409">
    <property type="protein sequence ID" value="CAJ2663867.1"/>
    <property type="molecule type" value="Genomic_DNA"/>
</dbReference>
<keyword evidence="2" id="KW-1185">Reference proteome</keyword>
<organism evidence="1 2">
    <name type="scientific">Trifolium pratense</name>
    <name type="common">Red clover</name>
    <dbReference type="NCBI Taxonomy" id="57577"/>
    <lineage>
        <taxon>Eukaryota</taxon>
        <taxon>Viridiplantae</taxon>
        <taxon>Streptophyta</taxon>
        <taxon>Embryophyta</taxon>
        <taxon>Tracheophyta</taxon>
        <taxon>Spermatophyta</taxon>
        <taxon>Magnoliopsida</taxon>
        <taxon>eudicotyledons</taxon>
        <taxon>Gunneridae</taxon>
        <taxon>Pentapetalae</taxon>
        <taxon>rosids</taxon>
        <taxon>fabids</taxon>
        <taxon>Fabales</taxon>
        <taxon>Fabaceae</taxon>
        <taxon>Papilionoideae</taxon>
        <taxon>50 kb inversion clade</taxon>
        <taxon>NPAAA clade</taxon>
        <taxon>Hologalegina</taxon>
        <taxon>IRL clade</taxon>
        <taxon>Trifolieae</taxon>
        <taxon>Trifolium</taxon>
    </lineage>
</organism>
<protein>
    <submittedName>
        <fullName evidence="1">Uncharacterized protein</fullName>
    </submittedName>
</protein>
<evidence type="ECO:0000313" key="1">
    <source>
        <dbReference type="EMBL" id="CAJ2663867.1"/>
    </source>
</evidence>
<proteinExistence type="predicted"/>
<reference evidence="1" key="1">
    <citation type="submission" date="2023-10" db="EMBL/GenBank/DDBJ databases">
        <authorList>
            <person name="Rodriguez Cubillos JULIANA M."/>
            <person name="De Vega J."/>
        </authorList>
    </citation>
    <scope>NUCLEOTIDE SEQUENCE</scope>
</reference>
<evidence type="ECO:0000313" key="2">
    <source>
        <dbReference type="Proteomes" id="UP001177021"/>
    </source>
</evidence>